<proteinExistence type="predicted"/>
<feature type="transmembrane region" description="Helical" evidence="6">
    <location>
        <begin position="294"/>
        <end position="317"/>
    </location>
</feature>
<dbReference type="EMBL" id="FPLJ01000048">
    <property type="protein sequence ID" value="SGY90286.1"/>
    <property type="molecule type" value="Genomic_DNA"/>
</dbReference>
<accession>A0A090IK42</accession>
<feature type="transmembrane region" description="Helical" evidence="6">
    <location>
        <begin position="80"/>
        <end position="103"/>
    </location>
</feature>
<dbReference type="AlphaFoldDB" id="A0A090IK42"/>
<reference evidence="7 9" key="1">
    <citation type="submission" date="2016-11" db="EMBL/GenBank/DDBJ databases">
        <authorList>
            <person name="Klemetsen T."/>
        </authorList>
    </citation>
    <scope>NUCLEOTIDE SEQUENCE [LARGE SCALE GENOMIC DNA]</scope>
    <source>
        <strain evidence="7">MT 2528</strain>
    </source>
</reference>
<feature type="transmembrane region" description="Helical" evidence="6">
    <location>
        <begin position="115"/>
        <end position="135"/>
    </location>
</feature>
<dbReference type="OrthoDB" id="9815248at2"/>
<dbReference type="PATRIC" id="fig|80854.5.peg.4003"/>
<sequence length="418" mass="47056">MSPVFKNIFSYLFSSVFSAAIPFALLPILTRYLTPGEYGQIAMFSLLISALSALIGLSVHGASSRRFFELNVSENELARFNGNCVFILLVSTIATSITLYFSNDYLARYLSIPNYWVYFGVLTAFSSFLLNIRFVQWQIRGKTKAYGALQISNSILNVFLSLVFIILFNLGPEGRIYGISITSLLVLLVSFFLLRIDNLLIFEYNKKDVKYALEFGIPLVPHLLGGFLLLSIDRLVINKELGVEATGIYMVAVNLGLVVNVILSSVNKAYSPWLFSELNKNELSQKKKVVKISYLYFVFLLFFSALSFIIGPTILKFIVGEKFHSVADIVPIIILGQVFLGMYFIVTNYIFYAKKNKYLSMITISSGVLNIVLLVWLIPYLGIKGAAISFMIANLFQFVGTWIVSAKVFSMPWAVWKM</sequence>
<dbReference type="RefSeq" id="WP_045111754.1">
    <property type="nucleotide sequence ID" value="NZ_CAWQZC010000063.1"/>
</dbReference>
<evidence type="ECO:0000256" key="3">
    <source>
        <dbReference type="ARBA" id="ARBA00022692"/>
    </source>
</evidence>
<dbReference type="KEGG" id="mvs:MVIS_3779"/>
<keyword evidence="9" id="KW-1185">Reference proteome</keyword>
<dbReference type="GO" id="GO:0005886">
    <property type="term" value="C:plasma membrane"/>
    <property type="evidence" value="ECO:0007669"/>
    <property type="project" value="UniProtKB-SubCell"/>
</dbReference>
<feature type="transmembrane region" description="Helical" evidence="6">
    <location>
        <begin position="215"/>
        <end position="236"/>
    </location>
</feature>
<reference evidence="8 10" key="2">
    <citation type="submission" date="2016-11" db="EMBL/GenBank/DDBJ databases">
        <authorList>
            <person name="Jaros S."/>
            <person name="Januszkiewicz K."/>
            <person name="Wedrychowicz H."/>
        </authorList>
    </citation>
    <scope>NUCLEOTIDE SEQUENCE [LARGE SCALE GENOMIC DNA]</scope>
    <source>
        <strain evidence="8">NVI 5450</strain>
    </source>
</reference>
<dbReference type="HOGENOM" id="CLU_022017_7_1_6"/>
<evidence type="ECO:0000313" key="7">
    <source>
        <dbReference type="EMBL" id="SGY90286.1"/>
    </source>
</evidence>
<dbReference type="EMBL" id="FPLD01000057">
    <property type="protein sequence ID" value="SGY98776.1"/>
    <property type="molecule type" value="Genomic_DNA"/>
</dbReference>
<evidence type="ECO:0000256" key="2">
    <source>
        <dbReference type="ARBA" id="ARBA00022475"/>
    </source>
</evidence>
<feature type="transmembrane region" description="Helical" evidence="6">
    <location>
        <begin position="387"/>
        <end position="409"/>
    </location>
</feature>
<feature type="transmembrane region" description="Helical" evidence="6">
    <location>
        <begin position="176"/>
        <end position="194"/>
    </location>
</feature>
<dbReference type="InterPro" id="IPR002797">
    <property type="entry name" value="Polysacc_synth"/>
</dbReference>
<evidence type="ECO:0000313" key="10">
    <source>
        <dbReference type="Proteomes" id="UP000183794"/>
    </source>
</evidence>
<feature type="transmembrane region" description="Helical" evidence="6">
    <location>
        <begin position="9"/>
        <end position="29"/>
    </location>
</feature>
<feature type="transmembrane region" description="Helical" evidence="6">
    <location>
        <begin position="248"/>
        <end position="266"/>
    </location>
</feature>
<comment type="subcellular location">
    <subcellularLocation>
        <location evidence="1">Cell membrane</location>
        <topology evidence="1">Multi-pass membrane protein</topology>
    </subcellularLocation>
</comment>
<protein>
    <submittedName>
        <fullName evidence="8">Lsg</fullName>
    </submittedName>
</protein>
<dbReference type="GeneID" id="61295791"/>
<evidence type="ECO:0000313" key="8">
    <source>
        <dbReference type="EMBL" id="SGY98776.1"/>
    </source>
</evidence>
<evidence type="ECO:0000256" key="4">
    <source>
        <dbReference type="ARBA" id="ARBA00022989"/>
    </source>
</evidence>
<dbReference type="PANTHER" id="PTHR30250:SF11">
    <property type="entry name" value="O-ANTIGEN TRANSPORTER-RELATED"/>
    <property type="match status" value="1"/>
</dbReference>
<organism evidence="8 10">
    <name type="scientific">Moritella viscosa</name>
    <dbReference type="NCBI Taxonomy" id="80854"/>
    <lineage>
        <taxon>Bacteria</taxon>
        <taxon>Pseudomonadati</taxon>
        <taxon>Pseudomonadota</taxon>
        <taxon>Gammaproteobacteria</taxon>
        <taxon>Alteromonadales</taxon>
        <taxon>Moritellaceae</taxon>
        <taxon>Moritella</taxon>
    </lineage>
</organism>
<keyword evidence="3 6" id="KW-0812">Transmembrane</keyword>
<keyword evidence="5 6" id="KW-0472">Membrane</keyword>
<dbReference type="PANTHER" id="PTHR30250">
    <property type="entry name" value="PST FAMILY PREDICTED COLANIC ACID TRANSPORTER"/>
    <property type="match status" value="1"/>
</dbReference>
<evidence type="ECO:0000256" key="5">
    <source>
        <dbReference type="ARBA" id="ARBA00023136"/>
    </source>
</evidence>
<dbReference type="Pfam" id="PF01943">
    <property type="entry name" value="Polysacc_synt"/>
    <property type="match status" value="1"/>
</dbReference>
<evidence type="ECO:0000256" key="1">
    <source>
        <dbReference type="ARBA" id="ARBA00004651"/>
    </source>
</evidence>
<keyword evidence="4 6" id="KW-1133">Transmembrane helix</keyword>
<feature type="transmembrane region" description="Helical" evidence="6">
    <location>
        <begin position="358"/>
        <end position="381"/>
    </location>
</feature>
<feature type="transmembrane region" description="Helical" evidence="6">
    <location>
        <begin position="41"/>
        <end position="59"/>
    </location>
</feature>
<feature type="transmembrane region" description="Helical" evidence="6">
    <location>
        <begin position="329"/>
        <end position="351"/>
    </location>
</feature>
<dbReference type="Proteomes" id="UP000183794">
    <property type="component" value="Unassembled WGS sequence"/>
</dbReference>
<name>A0A090IK42_9GAMM</name>
<evidence type="ECO:0000256" key="6">
    <source>
        <dbReference type="SAM" id="Phobius"/>
    </source>
</evidence>
<dbReference type="InterPro" id="IPR050833">
    <property type="entry name" value="Poly_Biosynth_Transport"/>
</dbReference>
<dbReference type="STRING" id="80854.MVIS_3779"/>
<keyword evidence="2" id="KW-1003">Cell membrane</keyword>
<feature type="transmembrane region" description="Helical" evidence="6">
    <location>
        <begin position="147"/>
        <end position="170"/>
    </location>
</feature>
<dbReference type="Proteomes" id="UP000182660">
    <property type="component" value="Unassembled WGS sequence"/>
</dbReference>
<evidence type="ECO:0000313" key="9">
    <source>
        <dbReference type="Proteomes" id="UP000182660"/>
    </source>
</evidence>
<gene>
    <name evidence="7" type="ORF">MT2528_1891</name>
    <name evidence="8" type="ORF">NVI5450_2113</name>
</gene>